<dbReference type="GO" id="GO:0046872">
    <property type="term" value="F:metal ion binding"/>
    <property type="evidence" value="ECO:0007669"/>
    <property type="project" value="UniProtKB-KW"/>
</dbReference>
<dbReference type="STRING" id="378806.STAUR_6516"/>
<keyword evidence="2" id="KW-0479">Metal-binding</keyword>
<dbReference type="Proteomes" id="UP000001351">
    <property type="component" value="Chromosome"/>
</dbReference>
<dbReference type="AlphaFoldDB" id="E3FLK9"/>
<evidence type="ECO:0000256" key="4">
    <source>
        <dbReference type="ARBA" id="ARBA00023014"/>
    </source>
</evidence>
<keyword evidence="1" id="KW-0001">2Fe-2S</keyword>
<dbReference type="SUPFAM" id="SSF50022">
    <property type="entry name" value="ISP domain"/>
    <property type="match status" value="1"/>
</dbReference>
<dbReference type="PROSITE" id="PS51296">
    <property type="entry name" value="RIESKE"/>
    <property type="match status" value="1"/>
</dbReference>
<feature type="domain" description="Rieske" evidence="5">
    <location>
        <begin position="7"/>
        <end position="65"/>
    </location>
</feature>
<accession>E3FLK9</accession>
<dbReference type="eggNOG" id="COG4638">
    <property type="taxonomic scope" value="Bacteria"/>
</dbReference>
<organism evidence="6 7">
    <name type="scientific">Stigmatella aurantiaca (strain DW4/3-1)</name>
    <dbReference type="NCBI Taxonomy" id="378806"/>
    <lineage>
        <taxon>Bacteria</taxon>
        <taxon>Pseudomonadati</taxon>
        <taxon>Myxococcota</taxon>
        <taxon>Myxococcia</taxon>
        <taxon>Myxococcales</taxon>
        <taxon>Cystobacterineae</taxon>
        <taxon>Archangiaceae</taxon>
        <taxon>Stigmatella</taxon>
    </lineage>
</organism>
<sequence>MPVVVRFEPAHVNFLIAGDERYFLFRSDAQGLLLLKDACPHRGGPLHLGAWETHPAAKLRCPWHGNAIPLRPLERAACPMVLREGQATAVLPSGETAPVFMQRRPILAACGAALAGAATSSTAMKGGGP</sequence>
<dbReference type="GO" id="GO:0051537">
    <property type="term" value="F:2 iron, 2 sulfur cluster binding"/>
    <property type="evidence" value="ECO:0007669"/>
    <property type="project" value="UniProtKB-KW"/>
</dbReference>
<dbReference type="Pfam" id="PF00355">
    <property type="entry name" value="Rieske"/>
    <property type="match status" value="1"/>
</dbReference>
<dbReference type="EMBL" id="CP002271">
    <property type="protein sequence ID" value="ADO74273.1"/>
    <property type="molecule type" value="Genomic_DNA"/>
</dbReference>
<dbReference type="InterPro" id="IPR017941">
    <property type="entry name" value="Rieske_2Fe-2S"/>
</dbReference>
<name>E3FLK9_STIAD</name>
<dbReference type="KEGG" id="sur:STAUR_6516"/>
<evidence type="ECO:0000256" key="2">
    <source>
        <dbReference type="ARBA" id="ARBA00022723"/>
    </source>
</evidence>
<evidence type="ECO:0000259" key="5">
    <source>
        <dbReference type="PROSITE" id="PS51296"/>
    </source>
</evidence>
<dbReference type="HOGENOM" id="CLU_2081733_0_0_7"/>
<dbReference type="OrthoDB" id="147178at2"/>
<dbReference type="RefSeq" id="WP_013377349.1">
    <property type="nucleotide sequence ID" value="NC_014623.1"/>
</dbReference>
<evidence type="ECO:0000313" key="6">
    <source>
        <dbReference type="EMBL" id="ADO74273.1"/>
    </source>
</evidence>
<dbReference type="Gene3D" id="2.102.10.10">
    <property type="entry name" value="Rieske [2Fe-2S] iron-sulphur domain"/>
    <property type="match status" value="1"/>
</dbReference>
<keyword evidence="3" id="KW-0408">Iron</keyword>
<keyword evidence="7" id="KW-1185">Reference proteome</keyword>
<dbReference type="InterPro" id="IPR036922">
    <property type="entry name" value="Rieske_2Fe-2S_sf"/>
</dbReference>
<evidence type="ECO:0000313" key="7">
    <source>
        <dbReference type="Proteomes" id="UP000001351"/>
    </source>
</evidence>
<keyword evidence="4" id="KW-0411">Iron-sulfur</keyword>
<evidence type="ECO:0000256" key="1">
    <source>
        <dbReference type="ARBA" id="ARBA00022714"/>
    </source>
</evidence>
<protein>
    <recommendedName>
        <fullName evidence="5">Rieske domain-containing protein</fullName>
    </recommendedName>
</protein>
<gene>
    <name evidence="6" type="ordered locus">STAUR_6516</name>
</gene>
<evidence type="ECO:0000256" key="3">
    <source>
        <dbReference type="ARBA" id="ARBA00023004"/>
    </source>
</evidence>
<proteinExistence type="predicted"/>
<reference evidence="6 7" key="1">
    <citation type="journal article" date="2011" name="Mol. Biol. Evol.">
        <title>Comparative genomic analysis of fruiting body formation in Myxococcales.</title>
        <authorList>
            <person name="Huntley S."/>
            <person name="Hamann N."/>
            <person name="Wegener-Feldbrugge S."/>
            <person name="Treuner-Lange A."/>
            <person name="Kube M."/>
            <person name="Reinhardt R."/>
            <person name="Klages S."/>
            <person name="Muller R."/>
            <person name="Ronning C.M."/>
            <person name="Nierman W.C."/>
            <person name="Sogaard-Andersen L."/>
        </authorList>
    </citation>
    <scope>NUCLEOTIDE SEQUENCE [LARGE SCALE GENOMIC DNA]</scope>
    <source>
        <strain evidence="6 7">DW4/3-1</strain>
    </source>
</reference>